<proteinExistence type="predicted"/>
<organism evidence="1 2">
    <name type="scientific">Pseudanabaena catenata USMAC16</name>
    <dbReference type="NCBI Taxonomy" id="1855837"/>
    <lineage>
        <taxon>Bacteria</taxon>
        <taxon>Bacillati</taxon>
        <taxon>Cyanobacteriota</taxon>
        <taxon>Cyanophyceae</taxon>
        <taxon>Pseudanabaenales</taxon>
        <taxon>Pseudanabaenaceae</taxon>
        <taxon>Pseudanabaena</taxon>
    </lineage>
</organism>
<dbReference type="RefSeq" id="WP_009629230.1">
    <property type="nucleotide sequence ID" value="NZ_VBTY01000264.1"/>
</dbReference>
<dbReference type="Proteomes" id="UP001152872">
    <property type="component" value="Unassembled WGS sequence"/>
</dbReference>
<accession>A0A9X4RJV5</accession>
<dbReference type="EMBL" id="VBTY01000264">
    <property type="protein sequence ID" value="MDG3497026.1"/>
    <property type="molecule type" value="Genomic_DNA"/>
</dbReference>
<name>A0A9X4RJV5_9CYAN</name>
<evidence type="ECO:0000313" key="2">
    <source>
        <dbReference type="Proteomes" id="UP001152872"/>
    </source>
</evidence>
<evidence type="ECO:0000313" key="1">
    <source>
        <dbReference type="EMBL" id="MDG3497026.1"/>
    </source>
</evidence>
<sequence>MNLVSLLFLYFIGIVSTGCTTNSPLAVTPQASILTEKTQAKPKTTNQNVEAATDTQKPILKVGDISELKDDKTCDDVGEIIVYAETQNYLAYICANNNNVSQPKIFKVKLRESKTVLFEGDVLLSWDKHSLVGIVQGNIFKLNIPSNAFLKSYTGGCYADKQPALCLYGQIFESAKTEKIIRFLRSQQFTSKSDEVISKALNQRILQSLYKKGKQLSKRCRAFEHQEFDPDQYSHIFLVSPQTYLVALYCGSNTKNPEYIYWLTNLKGDTLESVPFLLPIDRPEFSRTPEYQLDGHPSYDSELGILSIYKAFGTNGSIIKYKINGSKVKLIEERVCEDRRCLDPVFFSQYYP</sequence>
<protein>
    <submittedName>
        <fullName evidence="1">Uncharacterized protein</fullName>
    </submittedName>
</protein>
<reference evidence="1" key="1">
    <citation type="submission" date="2019-05" db="EMBL/GenBank/DDBJ databases">
        <title>Whole genome sequencing of Pseudanabaena catenata USMAC16.</title>
        <authorList>
            <person name="Khan Z."/>
            <person name="Omar W.M."/>
            <person name="Convey P."/>
            <person name="Merican F."/>
            <person name="Najimudin N."/>
        </authorList>
    </citation>
    <scope>NUCLEOTIDE SEQUENCE</scope>
    <source>
        <strain evidence="1">USMAC16</strain>
    </source>
</reference>
<dbReference type="AlphaFoldDB" id="A0A9X4RJV5"/>
<keyword evidence="2" id="KW-1185">Reference proteome</keyword>
<comment type="caution">
    <text evidence="1">The sequence shown here is derived from an EMBL/GenBank/DDBJ whole genome shotgun (WGS) entry which is preliminary data.</text>
</comment>
<gene>
    <name evidence="1" type="ORF">FEV09_21020</name>
</gene>